<dbReference type="GeneID" id="19138412"/>
<dbReference type="AlphaFoldDB" id="M2RDJ4"/>
<keyword evidence="3" id="KW-0378">Hydrolase</keyword>
<evidence type="ECO:0000313" key="6">
    <source>
        <dbReference type="EMBL" id="EMD64884.1"/>
    </source>
</evidence>
<feature type="domain" description="Peptidase C14 caspase" evidence="5">
    <location>
        <begin position="5"/>
        <end position="254"/>
    </location>
</feature>
<dbReference type="GO" id="GO:0005737">
    <property type="term" value="C:cytoplasm"/>
    <property type="evidence" value="ECO:0007669"/>
    <property type="project" value="TreeGrafter"/>
</dbReference>
<evidence type="ECO:0000256" key="1">
    <source>
        <dbReference type="ARBA" id="ARBA00009005"/>
    </source>
</evidence>
<dbReference type="Proteomes" id="UP000016934">
    <property type="component" value="Unassembled WGS sequence"/>
</dbReference>
<evidence type="ECO:0000256" key="4">
    <source>
        <dbReference type="ARBA" id="ARBA00023145"/>
    </source>
</evidence>
<dbReference type="HOGENOM" id="CLU_018527_0_0_1"/>
<dbReference type="KEGG" id="bsc:COCSADRAFT_356080"/>
<reference evidence="7" key="2">
    <citation type="journal article" date="2013" name="PLoS Genet.">
        <title>Comparative genome structure, secondary metabolite, and effector coding capacity across Cochliobolus pathogens.</title>
        <authorList>
            <person name="Condon B.J."/>
            <person name="Leng Y."/>
            <person name="Wu D."/>
            <person name="Bushley K.E."/>
            <person name="Ohm R.A."/>
            <person name="Otillar R."/>
            <person name="Martin J."/>
            <person name="Schackwitz W."/>
            <person name="Grimwood J."/>
            <person name="MohdZainudin N."/>
            <person name="Xue C."/>
            <person name="Wang R."/>
            <person name="Manning V.A."/>
            <person name="Dhillon B."/>
            <person name="Tu Z.J."/>
            <person name="Steffenson B.J."/>
            <person name="Salamov A."/>
            <person name="Sun H."/>
            <person name="Lowry S."/>
            <person name="LaButti K."/>
            <person name="Han J."/>
            <person name="Copeland A."/>
            <person name="Lindquist E."/>
            <person name="Barry K."/>
            <person name="Schmutz J."/>
            <person name="Baker S.E."/>
            <person name="Ciuffetti L.M."/>
            <person name="Grigoriev I.V."/>
            <person name="Zhong S."/>
            <person name="Turgeon B.G."/>
        </authorList>
    </citation>
    <scope>NUCLEOTIDE SEQUENCE [LARGE SCALE GENOMIC DNA]</scope>
    <source>
        <strain evidence="7">ND90Pr / ATCC 201652</strain>
    </source>
</reference>
<keyword evidence="7" id="KW-1185">Reference proteome</keyword>
<evidence type="ECO:0000256" key="2">
    <source>
        <dbReference type="ARBA" id="ARBA00022703"/>
    </source>
</evidence>
<evidence type="ECO:0000313" key="7">
    <source>
        <dbReference type="Proteomes" id="UP000016934"/>
    </source>
</evidence>
<dbReference type="PANTHER" id="PTHR48104:SF30">
    <property type="entry name" value="METACASPASE-1"/>
    <property type="match status" value="1"/>
</dbReference>
<dbReference type="RefSeq" id="XP_007699428.1">
    <property type="nucleotide sequence ID" value="XM_007701238.1"/>
</dbReference>
<proteinExistence type="inferred from homology"/>
<gene>
    <name evidence="6" type="ORF">COCSADRAFT_356080</name>
</gene>
<comment type="similarity">
    <text evidence="1">Belongs to the peptidase C14B family.</text>
</comment>
<dbReference type="OMA" id="SACEHIN"/>
<reference evidence="6 7" key="1">
    <citation type="journal article" date="2012" name="PLoS Pathog.">
        <title>Diverse lifestyles and strategies of plant pathogenesis encoded in the genomes of eighteen Dothideomycetes fungi.</title>
        <authorList>
            <person name="Ohm R.A."/>
            <person name="Feau N."/>
            <person name="Henrissat B."/>
            <person name="Schoch C.L."/>
            <person name="Horwitz B.A."/>
            <person name="Barry K.W."/>
            <person name="Condon B.J."/>
            <person name="Copeland A.C."/>
            <person name="Dhillon B."/>
            <person name="Glaser F."/>
            <person name="Hesse C.N."/>
            <person name="Kosti I."/>
            <person name="LaButti K."/>
            <person name="Lindquist E.A."/>
            <person name="Lucas S."/>
            <person name="Salamov A.A."/>
            <person name="Bradshaw R.E."/>
            <person name="Ciuffetti L."/>
            <person name="Hamelin R.C."/>
            <person name="Kema G.H.J."/>
            <person name="Lawrence C."/>
            <person name="Scott J.A."/>
            <person name="Spatafora J.W."/>
            <person name="Turgeon B.G."/>
            <person name="de Wit P.J.G.M."/>
            <person name="Zhong S."/>
            <person name="Goodwin S.B."/>
            <person name="Grigoriev I.V."/>
        </authorList>
    </citation>
    <scope>NUCLEOTIDE SEQUENCE [LARGE SCALE GENOMIC DNA]</scope>
    <source>
        <strain evidence="7">ND90Pr / ATCC 201652</strain>
    </source>
</reference>
<protein>
    <recommendedName>
        <fullName evidence="5">Peptidase C14 caspase domain-containing protein</fullName>
    </recommendedName>
</protein>
<dbReference type="PANTHER" id="PTHR48104">
    <property type="entry name" value="METACASPASE-4"/>
    <property type="match status" value="1"/>
</dbReference>
<keyword evidence="3" id="KW-0788">Thiol protease</keyword>
<keyword evidence="2" id="KW-0053">Apoptosis</keyword>
<dbReference type="GO" id="GO:0004197">
    <property type="term" value="F:cysteine-type endopeptidase activity"/>
    <property type="evidence" value="ECO:0007669"/>
    <property type="project" value="InterPro"/>
</dbReference>
<dbReference type="Pfam" id="PF00656">
    <property type="entry name" value="Peptidase_C14"/>
    <property type="match status" value="1"/>
</dbReference>
<keyword evidence="4" id="KW-0865">Zymogen</keyword>
<dbReference type="GO" id="GO:0006508">
    <property type="term" value="P:proteolysis"/>
    <property type="evidence" value="ECO:0007669"/>
    <property type="project" value="InterPro"/>
</dbReference>
<name>M2RDJ4_COCSN</name>
<dbReference type="InterPro" id="IPR029030">
    <property type="entry name" value="Caspase-like_dom_sf"/>
</dbReference>
<dbReference type="EMBL" id="KB445642">
    <property type="protein sequence ID" value="EMD64884.1"/>
    <property type="molecule type" value="Genomic_DNA"/>
</dbReference>
<dbReference type="SUPFAM" id="SSF52129">
    <property type="entry name" value="Caspase-like"/>
    <property type="match status" value="1"/>
</dbReference>
<dbReference type="eggNOG" id="ENOG502SMQJ">
    <property type="taxonomic scope" value="Eukaryota"/>
</dbReference>
<dbReference type="GO" id="GO:0006915">
    <property type="term" value="P:apoptotic process"/>
    <property type="evidence" value="ECO:0007669"/>
    <property type="project" value="UniProtKB-KW"/>
</dbReference>
<evidence type="ECO:0000259" key="5">
    <source>
        <dbReference type="Pfam" id="PF00656"/>
    </source>
</evidence>
<sequence>MSPKHRALIIASPYGGLRGPENDADLMAGVLTKYKFEVTKCSGYNATRDQILSAWRQLISESSAEDVVVIYYSGHGGLVKSSQNTSDQKGGSKMPLHSQFLVPMDFDQTTEEDFRGILDIEISHMLRDTTNKTENVTIILDCCHAGRMARDPYHNNQAWPRNLPEVKHHGVLLSHVERLRREGRLTGDTFIEGNPHAVRIAAAATSETAWGYQGLQDQPIGVLTEALATAMDKVIGQRLSWRTLLLGVCEFVNRQFPQQHPRAEGPETRILFSKDHIASGALLVKLEDGNVILQGGRVAGVHEGNVYDIVPLGFERADKETQVAEAKVKDVNGFKAIAERVSGRIPPDGALAFLQKEALPKFFVSFPDDLPAFGVRLGQSKFLRCGEPGEKQALMDIKREGGRMVVCKGEIVLASYEFTDVTMQAAIEAVVSHGERLARGHHLLTFGSGEEDEELNHSVEIEFGRVDDGTRMETYAHDGTASVTENQKIYIKLHNSGNSTLFVSVFDVNIAGMITLVSSSWPRGIELVSGGDYILGKAQYGNGIKGLEISWPATVPKIERVEETLVFILSSEEVSLQHLADPKRSMEAKGRISHLERITYHLASGQARDLQPESRGLSIRYAVHHIPFSLHTRQPLQS</sequence>
<evidence type="ECO:0000256" key="3">
    <source>
        <dbReference type="ARBA" id="ARBA00022807"/>
    </source>
</evidence>
<dbReference type="InterPro" id="IPR050452">
    <property type="entry name" value="Metacaspase"/>
</dbReference>
<keyword evidence="3" id="KW-0645">Protease</keyword>
<dbReference type="Gene3D" id="3.40.50.1460">
    <property type="match status" value="1"/>
</dbReference>
<dbReference type="InterPro" id="IPR011600">
    <property type="entry name" value="Pept_C14_caspase"/>
</dbReference>
<organism evidence="6 7">
    <name type="scientific">Cochliobolus sativus (strain ND90Pr / ATCC 201652)</name>
    <name type="common">Common root rot and spot blotch fungus</name>
    <name type="synonym">Bipolaris sorokiniana</name>
    <dbReference type="NCBI Taxonomy" id="665912"/>
    <lineage>
        <taxon>Eukaryota</taxon>
        <taxon>Fungi</taxon>
        <taxon>Dikarya</taxon>
        <taxon>Ascomycota</taxon>
        <taxon>Pezizomycotina</taxon>
        <taxon>Dothideomycetes</taxon>
        <taxon>Pleosporomycetidae</taxon>
        <taxon>Pleosporales</taxon>
        <taxon>Pleosporineae</taxon>
        <taxon>Pleosporaceae</taxon>
        <taxon>Bipolaris</taxon>
    </lineage>
</organism>
<dbReference type="OrthoDB" id="3223806at2759"/>
<accession>M2RDJ4</accession>